<evidence type="ECO:0000313" key="7">
    <source>
        <dbReference type="EMBL" id="PWD84269.1"/>
    </source>
</evidence>
<evidence type="ECO:0000256" key="1">
    <source>
        <dbReference type="ARBA" id="ARBA00022490"/>
    </source>
</evidence>
<dbReference type="EC" id="3.1.-.-" evidence="5"/>
<evidence type="ECO:0000259" key="6">
    <source>
        <dbReference type="SMART" id="SM00732"/>
    </source>
</evidence>
<dbReference type="InterPro" id="IPR012337">
    <property type="entry name" value="RNaseH-like_sf"/>
</dbReference>
<keyword evidence="1 5" id="KW-0963">Cytoplasm</keyword>
<dbReference type="SMART" id="SM00732">
    <property type="entry name" value="YqgFc"/>
    <property type="match status" value="1"/>
</dbReference>
<comment type="similarity">
    <text evidence="5">Belongs to the YqgF HJR family.</text>
</comment>
<dbReference type="Proteomes" id="UP000244948">
    <property type="component" value="Unassembled WGS sequence"/>
</dbReference>
<dbReference type="GO" id="GO:0005829">
    <property type="term" value="C:cytosol"/>
    <property type="evidence" value="ECO:0007669"/>
    <property type="project" value="TreeGrafter"/>
</dbReference>
<dbReference type="GO" id="GO:0000967">
    <property type="term" value="P:rRNA 5'-end processing"/>
    <property type="evidence" value="ECO:0007669"/>
    <property type="project" value="UniProtKB-UniRule"/>
</dbReference>
<dbReference type="EMBL" id="QEWR01000002">
    <property type="protein sequence ID" value="PWD84269.1"/>
    <property type="molecule type" value="Genomic_DNA"/>
</dbReference>
<proteinExistence type="inferred from homology"/>
<name>A0A2U2AM36_9GAMM</name>
<dbReference type="GO" id="GO:0004518">
    <property type="term" value="F:nuclease activity"/>
    <property type="evidence" value="ECO:0007669"/>
    <property type="project" value="UniProtKB-KW"/>
</dbReference>
<dbReference type="NCBIfam" id="TIGR00250">
    <property type="entry name" value="RNAse_H_YqgF"/>
    <property type="match status" value="1"/>
</dbReference>
<dbReference type="CDD" id="cd16964">
    <property type="entry name" value="YqgF"/>
    <property type="match status" value="1"/>
</dbReference>
<comment type="function">
    <text evidence="5">Could be a nuclease involved in processing of the 5'-end of pre-16S rRNA.</text>
</comment>
<evidence type="ECO:0000256" key="4">
    <source>
        <dbReference type="ARBA" id="ARBA00022801"/>
    </source>
</evidence>
<accession>A0A2U2AM36</accession>
<organism evidence="7 8">
    <name type="scientific">Ignatzschineria indica</name>
    <dbReference type="NCBI Taxonomy" id="472583"/>
    <lineage>
        <taxon>Bacteria</taxon>
        <taxon>Pseudomonadati</taxon>
        <taxon>Pseudomonadota</taxon>
        <taxon>Gammaproteobacteria</taxon>
        <taxon>Cardiobacteriales</taxon>
        <taxon>Ignatzschineriaceae</taxon>
        <taxon>Ignatzschineria</taxon>
    </lineage>
</organism>
<comment type="caution">
    <text evidence="7">The sequence shown here is derived from an EMBL/GenBank/DDBJ whole genome shotgun (WGS) entry which is preliminary data.</text>
</comment>
<reference evidence="7 8" key="1">
    <citation type="journal article" date="2018" name="Genome Announc.">
        <title>Ignatzschineria cameli sp. nov., isolated from necrotic foot tissue of dromedaries (Camelus dromedarius) and associated maggots (Wohlfahrtia species) in Dubai.</title>
        <authorList>
            <person name="Tsang C.C."/>
            <person name="Tang J.Y."/>
            <person name="Fong J.Y."/>
            <person name="Kinne J."/>
            <person name="Lee H.H."/>
            <person name="Joseph M."/>
            <person name="Jose S."/>
            <person name="Schuster R.K."/>
            <person name="Tang Y."/>
            <person name="Sivakumar S."/>
            <person name="Chen J.H."/>
            <person name="Teng J.L."/>
            <person name="Lau S.K."/>
            <person name="Wernery U."/>
            <person name="Woo P.C."/>
        </authorList>
    </citation>
    <scope>NUCLEOTIDE SEQUENCE [LARGE SCALE GENOMIC DNA]</scope>
    <source>
        <strain evidence="7 8">KCTC 22643</strain>
    </source>
</reference>
<dbReference type="Gene3D" id="3.30.420.140">
    <property type="entry name" value="YqgF/RNase H-like domain"/>
    <property type="match status" value="1"/>
</dbReference>
<dbReference type="InterPro" id="IPR005227">
    <property type="entry name" value="YqgF"/>
</dbReference>
<comment type="subcellular location">
    <subcellularLocation>
        <location evidence="5">Cytoplasm</location>
    </subcellularLocation>
</comment>
<evidence type="ECO:0000313" key="8">
    <source>
        <dbReference type="Proteomes" id="UP000244948"/>
    </source>
</evidence>
<protein>
    <recommendedName>
        <fullName evidence="5">Putative pre-16S rRNA nuclease</fullName>
        <ecNumber evidence="5">3.1.-.-</ecNumber>
    </recommendedName>
</protein>
<sequence length="171" mass="19497">MQNSIQSLQSLIAKEITKENEKEDHTPYLGALKEGEELSLVLGFDFGTQNLGIAVGNCLTQTAQPLTILKVTHNQPRWEEVEKLLKEWQPNAFIVGMPYTKDGTVTEHLKIIQKFINRLHGRFGLPVFIVNEAYSSQESERYLKPSQRHKKGQLDAISAAIIVERWLQQEI</sequence>
<keyword evidence="2 5" id="KW-0690">Ribosome biogenesis</keyword>
<keyword evidence="4 5" id="KW-0378">Hydrolase</keyword>
<evidence type="ECO:0000256" key="2">
    <source>
        <dbReference type="ARBA" id="ARBA00022517"/>
    </source>
</evidence>
<dbReference type="SUPFAM" id="SSF53098">
    <property type="entry name" value="Ribonuclease H-like"/>
    <property type="match status" value="1"/>
</dbReference>
<dbReference type="AlphaFoldDB" id="A0A2U2AM36"/>
<dbReference type="HAMAP" id="MF_00651">
    <property type="entry name" value="Nuclease_YqgF"/>
    <property type="match status" value="1"/>
</dbReference>
<dbReference type="PANTHER" id="PTHR33317">
    <property type="entry name" value="POLYNUCLEOTIDYL TRANSFERASE, RIBONUCLEASE H-LIKE SUPERFAMILY PROTEIN"/>
    <property type="match status" value="1"/>
</dbReference>
<dbReference type="RefSeq" id="WP_109235470.1">
    <property type="nucleotide sequence ID" value="NZ_BMXZ01000001.1"/>
</dbReference>
<evidence type="ECO:0000256" key="3">
    <source>
        <dbReference type="ARBA" id="ARBA00022722"/>
    </source>
</evidence>
<keyword evidence="3 5" id="KW-0540">Nuclease</keyword>
<dbReference type="InterPro" id="IPR006641">
    <property type="entry name" value="YqgF/RNaseH-like_dom"/>
</dbReference>
<keyword evidence="8" id="KW-1185">Reference proteome</keyword>
<feature type="domain" description="YqgF/RNase H-like" evidence="6">
    <location>
        <begin position="39"/>
        <end position="139"/>
    </location>
</feature>
<evidence type="ECO:0000256" key="5">
    <source>
        <dbReference type="HAMAP-Rule" id="MF_00651"/>
    </source>
</evidence>
<dbReference type="PANTHER" id="PTHR33317:SF4">
    <property type="entry name" value="POLYNUCLEOTIDYL TRANSFERASE, RIBONUCLEASE H-LIKE SUPERFAMILY PROTEIN"/>
    <property type="match status" value="1"/>
</dbReference>
<gene>
    <name evidence="7" type="ORF">DC082_01620</name>
</gene>
<dbReference type="InterPro" id="IPR037027">
    <property type="entry name" value="YqgF/RNaseH-like_dom_sf"/>
</dbReference>
<dbReference type="Pfam" id="PF03652">
    <property type="entry name" value="RuvX"/>
    <property type="match status" value="1"/>
</dbReference>
<dbReference type="GO" id="GO:0016788">
    <property type="term" value="F:hydrolase activity, acting on ester bonds"/>
    <property type="evidence" value="ECO:0007669"/>
    <property type="project" value="UniProtKB-UniRule"/>
</dbReference>